<sequence length="634" mass="69789">MAHQSSYEPPSLKPHPHNLSSIPSTRPRTATSLKISALGTSLTDRIQAHPMPSGPSLSNLTPLTHPPTSSPLLQKGLSVPTLIENRPDEAPSAEDPCQLVHIALPSLPPPKEQGDVDLEPPVSLGRENVVAHSQSHCTHSFERCSSDLNLLVSPGHEDIRNWVPKAKSAHSIVASTGTQTEAQNLPDRSTIGAPFERQPQRLTAHPSTHIRQELEANLTRLLDRRVFVDLLKCAPARAEFRSWLVQNEPEGSGFRKLDRWTDEQRTEELTAGLKAQCEALFALYYHANSDGHVAESPKAVNEASIQTLASLSSGLDGLRLSRSQDWLTQSLYDSEFQRFVTSKLVDQTQLRLGRGLKATELSGLGDSFCICNPRLRDNPIVMVSPGFIAITGYERTEILGRNCRFLQGPRTSATSIGRIRQALRSGKPCVELLLNYRRDGSPFYCLLNIIPLFDENAAVTYFIGGQVNVSGDLESSQKLWSLLLQNPKTEGERMNGQSNFVAEESITDSPLMKNFKHGEPLEIFAPLEFAYAPILGHERTTAPSRRTIGLSESGKKSRLLADWLARLGLKRNQVVVKEAQEGIGLISGPLAGAADSFGKDPLPLEHQFDAFECTYSRVCSIKLIFSLSLSLFLL</sequence>
<proteinExistence type="predicted"/>
<evidence type="ECO:0000256" key="2">
    <source>
        <dbReference type="ARBA" id="ARBA00022643"/>
    </source>
</evidence>
<dbReference type="PANTHER" id="PTHR47429">
    <property type="entry name" value="PROTEIN TWIN LOV 1"/>
    <property type="match status" value="1"/>
</dbReference>
<dbReference type="InterPro" id="IPR000014">
    <property type="entry name" value="PAS"/>
</dbReference>
<keyword evidence="1" id="KW-0285">Flavoprotein</keyword>
<dbReference type="CDD" id="cd00130">
    <property type="entry name" value="PAS"/>
    <property type="match status" value="1"/>
</dbReference>
<dbReference type="GO" id="GO:0005634">
    <property type="term" value="C:nucleus"/>
    <property type="evidence" value="ECO:0007669"/>
    <property type="project" value="TreeGrafter"/>
</dbReference>
<evidence type="ECO:0000313" key="8">
    <source>
        <dbReference type="Proteomes" id="UP000886653"/>
    </source>
</evidence>
<dbReference type="InterPro" id="IPR035965">
    <property type="entry name" value="PAS-like_dom_sf"/>
</dbReference>
<dbReference type="Proteomes" id="UP000886653">
    <property type="component" value="Unassembled WGS sequence"/>
</dbReference>
<dbReference type="Pfam" id="PF13426">
    <property type="entry name" value="PAS_9"/>
    <property type="match status" value="1"/>
</dbReference>
<feature type="region of interest" description="Disordered" evidence="4">
    <location>
        <begin position="1"/>
        <end position="75"/>
    </location>
</feature>
<organism evidence="7 8">
    <name type="scientific">Cronartium quercuum f. sp. fusiforme G11</name>
    <dbReference type="NCBI Taxonomy" id="708437"/>
    <lineage>
        <taxon>Eukaryota</taxon>
        <taxon>Fungi</taxon>
        <taxon>Dikarya</taxon>
        <taxon>Basidiomycota</taxon>
        <taxon>Pucciniomycotina</taxon>
        <taxon>Pucciniomycetes</taxon>
        <taxon>Pucciniales</taxon>
        <taxon>Coleosporiaceae</taxon>
        <taxon>Cronartium</taxon>
    </lineage>
</organism>
<comment type="caution">
    <text evidence="7">The sequence shown here is derived from an EMBL/GenBank/DDBJ whole genome shotgun (WGS) entry which is preliminary data.</text>
</comment>
<dbReference type="PROSITE" id="PS50113">
    <property type="entry name" value="PAC"/>
    <property type="match status" value="1"/>
</dbReference>
<evidence type="ECO:0000259" key="6">
    <source>
        <dbReference type="PROSITE" id="PS50113"/>
    </source>
</evidence>
<evidence type="ECO:0000313" key="7">
    <source>
        <dbReference type="EMBL" id="KAG0142594.1"/>
    </source>
</evidence>
<dbReference type="NCBIfam" id="TIGR00229">
    <property type="entry name" value="sensory_box"/>
    <property type="match status" value="1"/>
</dbReference>
<gene>
    <name evidence="7" type="ORF">CROQUDRAFT_662383</name>
</gene>
<dbReference type="Gene3D" id="3.30.450.20">
    <property type="entry name" value="PAS domain"/>
    <property type="match status" value="1"/>
</dbReference>
<keyword evidence="2" id="KW-0288">FMN</keyword>
<accession>A0A9P6NEB6</accession>
<dbReference type="PANTHER" id="PTHR47429:SF2">
    <property type="entry name" value="PROTEIN TWIN LOV 1"/>
    <property type="match status" value="1"/>
</dbReference>
<dbReference type="SUPFAM" id="SSF55785">
    <property type="entry name" value="PYP-like sensor domain (PAS domain)"/>
    <property type="match status" value="1"/>
</dbReference>
<feature type="domain" description="PAC" evidence="6">
    <location>
        <begin position="428"/>
        <end position="481"/>
    </location>
</feature>
<reference evidence="7" key="1">
    <citation type="submission" date="2013-11" db="EMBL/GenBank/DDBJ databases">
        <title>Genome sequence of the fusiform rust pathogen reveals effectors for host alternation and coevolution with pine.</title>
        <authorList>
            <consortium name="DOE Joint Genome Institute"/>
            <person name="Smith K."/>
            <person name="Pendleton A."/>
            <person name="Kubisiak T."/>
            <person name="Anderson C."/>
            <person name="Salamov A."/>
            <person name="Aerts A."/>
            <person name="Riley R."/>
            <person name="Clum A."/>
            <person name="Lindquist E."/>
            <person name="Ence D."/>
            <person name="Campbell M."/>
            <person name="Kronenberg Z."/>
            <person name="Feau N."/>
            <person name="Dhillon B."/>
            <person name="Hamelin R."/>
            <person name="Burleigh J."/>
            <person name="Smith J."/>
            <person name="Yandell M."/>
            <person name="Nelson C."/>
            <person name="Grigoriev I."/>
            <person name="Davis J."/>
        </authorList>
    </citation>
    <scope>NUCLEOTIDE SEQUENCE</scope>
    <source>
        <strain evidence="7">G11</strain>
    </source>
</reference>
<dbReference type="OrthoDB" id="447251at2759"/>
<name>A0A9P6NEB6_9BASI</name>
<evidence type="ECO:0000256" key="1">
    <source>
        <dbReference type="ARBA" id="ARBA00022630"/>
    </source>
</evidence>
<evidence type="ECO:0000259" key="5">
    <source>
        <dbReference type="PROSITE" id="PS50112"/>
    </source>
</evidence>
<keyword evidence="8" id="KW-1185">Reference proteome</keyword>
<dbReference type="EMBL" id="MU167344">
    <property type="protein sequence ID" value="KAG0142594.1"/>
    <property type="molecule type" value="Genomic_DNA"/>
</dbReference>
<dbReference type="PROSITE" id="PS50112">
    <property type="entry name" value="PAS"/>
    <property type="match status" value="1"/>
</dbReference>
<dbReference type="InterPro" id="IPR000700">
    <property type="entry name" value="PAS-assoc_C"/>
</dbReference>
<evidence type="ECO:0000256" key="4">
    <source>
        <dbReference type="SAM" id="MobiDB-lite"/>
    </source>
</evidence>
<evidence type="ECO:0008006" key="9">
    <source>
        <dbReference type="Google" id="ProtNLM"/>
    </source>
</evidence>
<dbReference type="AlphaFoldDB" id="A0A9P6NEB6"/>
<protein>
    <recommendedName>
        <fullName evidence="9">LOV domain-containing protein</fullName>
    </recommendedName>
</protein>
<keyword evidence="3" id="KW-0157">Chromophore</keyword>
<evidence type="ECO:0000256" key="3">
    <source>
        <dbReference type="ARBA" id="ARBA00022991"/>
    </source>
</evidence>
<feature type="domain" description="PAS" evidence="5">
    <location>
        <begin position="377"/>
        <end position="426"/>
    </location>
</feature>
<feature type="compositionally biased region" description="Polar residues" evidence="4">
    <location>
        <begin position="18"/>
        <end position="44"/>
    </location>
</feature>